<evidence type="ECO:0000313" key="2">
    <source>
        <dbReference type="Proteomes" id="UP001055039"/>
    </source>
</evidence>
<gene>
    <name evidence="1" type="ORF">LNAOJCKE_0405</name>
</gene>
<organism evidence="1 2">
    <name type="scientific">Methylorubrum aminovorans</name>
    <dbReference type="NCBI Taxonomy" id="269069"/>
    <lineage>
        <taxon>Bacteria</taxon>
        <taxon>Pseudomonadati</taxon>
        <taxon>Pseudomonadota</taxon>
        <taxon>Alphaproteobacteria</taxon>
        <taxon>Hyphomicrobiales</taxon>
        <taxon>Methylobacteriaceae</taxon>
        <taxon>Methylorubrum</taxon>
    </lineage>
</organism>
<reference evidence="1" key="1">
    <citation type="journal article" date="2021" name="Front. Microbiol.">
        <title>Comprehensive Comparative Genomics and Phenotyping of Methylobacterium Species.</title>
        <authorList>
            <person name="Alessa O."/>
            <person name="Ogura Y."/>
            <person name="Fujitani Y."/>
            <person name="Takami H."/>
            <person name="Hayashi T."/>
            <person name="Sahin N."/>
            <person name="Tani A."/>
        </authorList>
    </citation>
    <scope>NUCLEOTIDE SEQUENCE</scope>
    <source>
        <strain evidence="1">NBRC 15686</strain>
    </source>
</reference>
<keyword evidence="2" id="KW-1185">Reference proteome</keyword>
<dbReference type="RefSeq" id="WP_238221996.1">
    <property type="nucleotide sequence ID" value="NZ_BAAADH010000020.1"/>
</dbReference>
<dbReference type="Proteomes" id="UP001055039">
    <property type="component" value="Unassembled WGS sequence"/>
</dbReference>
<sequence length="142" mass="15815">MAEPTMNIYSFDIDRENAIGVEAPEANGLAYVERQFISFDELDGVNHRDYKRIERIDPIGIVPEGSAPVLVSVGWADTPGEPMEFGAALPFDAITKRQLDFRSPGRYHGIRIEYEGFHNIRIVGLEIEISLGGKRGHAESRG</sequence>
<reference evidence="1" key="2">
    <citation type="submission" date="2021-08" db="EMBL/GenBank/DDBJ databases">
        <authorList>
            <person name="Tani A."/>
            <person name="Ola A."/>
            <person name="Ogura Y."/>
            <person name="Katsura K."/>
            <person name="Hayashi T."/>
        </authorList>
    </citation>
    <scope>NUCLEOTIDE SEQUENCE</scope>
    <source>
        <strain evidence="1">NBRC 15686</strain>
    </source>
</reference>
<accession>A0ABQ4U7I8</accession>
<comment type="caution">
    <text evidence="1">The sequence shown here is derived from an EMBL/GenBank/DDBJ whole genome shotgun (WGS) entry which is preliminary data.</text>
</comment>
<evidence type="ECO:0000313" key="1">
    <source>
        <dbReference type="EMBL" id="GJE63211.1"/>
    </source>
</evidence>
<protein>
    <submittedName>
        <fullName evidence="1">Uncharacterized protein</fullName>
    </submittedName>
</protein>
<dbReference type="EMBL" id="BPRC01000001">
    <property type="protein sequence ID" value="GJE63211.1"/>
    <property type="molecule type" value="Genomic_DNA"/>
</dbReference>
<proteinExistence type="predicted"/>
<name>A0ABQ4U7I8_9HYPH</name>